<dbReference type="Pfam" id="PF08238">
    <property type="entry name" value="Sel1"/>
    <property type="match status" value="7"/>
</dbReference>
<dbReference type="Gene3D" id="1.10.510.10">
    <property type="entry name" value="Transferase(Phosphotransferase) domain 1"/>
    <property type="match status" value="1"/>
</dbReference>
<gene>
    <name evidence="2" type="ORF">Glove_320g34</name>
</gene>
<reference evidence="2 3" key="1">
    <citation type="submission" date="2018-08" db="EMBL/GenBank/DDBJ databases">
        <title>Genome and evolution of the arbuscular mycorrhizal fungus Diversispora epigaea (formerly Glomus versiforme) and its bacterial endosymbionts.</title>
        <authorList>
            <person name="Sun X."/>
            <person name="Fei Z."/>
            <person name="Harrison M."/>
        </authorList>
    </citation>
    <scope>NUCLEOTIDE SEQUENCE [LARGE SCALE GENOMIC DNA]</scope>
    <source>
        <strain evidence="2 3">IT104</strain>
    </source>
</reference>
<accession>A0A397HP46</accession>
<dbReference type="PANTHER" id="PTHR43628:SF1">
    <property type="entry name" value="CHITIN SYNTHASE REGULATORY FACTOR 2-RELATED"/>
    <property type="match status" value="1"/>
</dbReference>
<dbReference type="GO" id="GO:0004672">
    <property type="term" value="F:protein kinase activity"/>
    <property type="evidence" value="ECO:0007669"/>
    <property type="project" value="InterPro"/>
</dbReference>
<dbReference type="OrthoDB" id="2333317at2759"/>
<dbReference type="InterPro" id="IPR000719">
    <property type="entry name" value="Prot_kinase_dom"/>
</dbReference>
<keyword evidence="3" id="KW-1185">Reference proteome</keyword>
<dbReference type="InterPro" id="IPR011990">
    <property type="entry name" value="TPR-like_helical_dom_sf"/>
</dbReference>
<feature type="domain" description="Protein kinase" evidence="1">
    <location>
        <begin position="37"/>
        <end position="292"/>
    </location>
</feature>
<dbReference type="Proteomes" id="UP000266861">
    <property type="component" value="Unassembled WGS sequence"/>
</dbReference>
<dbReference type="GO" id="GO:0005524">
    <property type="term" value="F:ATP binding"/>
    <property type="evidence" value="ECO:0007669"/>
    <property type="project" value="InterPro"/>
</dbReference>
<dbReference type="Gene3D" id="1.25.40.10">
    <property type="entry name" value="Tetratricopeptide repeat domain"/>
    <property type="match status" value="2"/>
</dbReference>
<dbReference type="InterPro" id="IPR052945">
    <property type="entry name" value="Mitotic_Regulator"/>
</dbReference>
<dbReference type="InterPro" id="IPR001245">
    <property type="entry name" value="Ser-Thr/Tyr_kinase_cat_dom"/>
</dbReference>
<dbReference type="PROSITE" id="PS50011">
    <property type="entry name" value="PROTEIN_KINASE_DOM"/>
    <property type="match status" value="1"/>
</dbReference>
<organism evidence="2 3">
    <name type="scientific">Diversispora epigaea</name>
    <dbReference type="NCBI Taxonomy" id="1348612"/>
    <lineage>
        <taxon>Eukaryota</taxon>
        <taxon>Fungi</taxon>
        <taxon>Fungi incertae sedis</taxon>
        <taxon>Mucoromycota</taxon>
        <taxon>Glomeromycotina</taxon>
        <taxon>Glomeromycetes</taxon>
        <taxon>Diversisporales</taxon>
        <taxon>Diversisporaceae</taxon>
        <taxon>Diversispora</taxon>
    </lineage>
</organism>
<dbReference type="Pfam" id="PF07714">
    <property type="entry name" value="PK_Tyr_Ser-Thr"/>
    <property type="match status" value="1"/>
</dbReference>
<dbReference type="EMBL" id="PQFF01000292">
    <property type="protein sequence ID" value="RHZ64792.1"/>
    <property type="molecule type" value="Genomic_DNA"/>
</dbReference>
<protein>
    <recommendedName>
        <fullName evidence="1">Protein kinase domain-containing protein</fullName>
    </recommendedName>
</protein>
<dbReference type="SUPFAM" id="SSF56112">
    <property type="entry name" value="Protein kinase-like (PK-like)"/>
    <property type="match status" value="1"/>
</dbReference>
<evidence type="ECO:0000313" key="2">
    <source>
        <dbReference type="EMBL" id="RHZ64792.1"/>
    </source>
</evidence>
<evidence type="ECO:0000313" key="3">
    <source>
        <dbReference type="Proteomes" id="UP000266861"/>
    </source>
</evidence>
<dbReference type="PRINTS" id="PR00109">
    <property type="entry name" value="TYRKINASE"/>
</dbReference>
<dbReference type="STRING" id="1348612.A0A397HP46"/>
<dbReference type="InterPro" id="IPR011009">
    <property type="entry name" value="Kinase-like_dom_sf"/>
</dbReference>
<dbReference type="InterPro" id="IPR006597">
    <property type="entry name" value="Sel1-like"/>
</dbReference>
<dbReference type="SUPFAM" id="SSF81901">
    <property type="entry name" value="HCP-like"/>
    <property type="match status" value="1"/>
</dbReference>
<name>A0A397HP46_9GLOM</name>
<proteinExistence type="predicted"/>
<dbReference type="AlphaFoldDB" id="A0A397HP46"/>
<dbReference type="PANTHER" id="PTHR43628">
    <property type="entry name" value="ACTIVATOR OF C KINASE PROTEIN 1-RELATED"/>
    <property type="match status" value="1"/>
</dbReference>
<sequence>MSQEKTIEKEWETWMDDLIIEDATQNEDIPFYQYSEFEDVKLIGRNVCEAIFKTSQKIVALKCVSLNDEDTLDSLINEIKKHRKLEIHNSILKLYGITKQENTNNYMIVFEHANNGSLRQYLKSNFRKLDWNLKLNLANQIANILMYLHSNDIIYGRLNSENILIHNGSIKLNVFGIIKIISDSLKFLTNTLDPIQYTDPQYLELFDMTDKKSSDIYSLGIILWEISSVNPPFEMESSSKISLLNSITKGKREMTIPGTPHKYKKIYTDCWKHNENFRPDIFQIVKNLSEIIISDGSVEFETSQLQPYNVTDVTLENLNMQNKEPDSPFVGATTKVDGVIDDLFGIFKNQPRTILPIIFKKYIREHKKHPVKILYEMIRHPSYYWFTSLIGFFYQFGIGTVADDQMAFKFFNLAANEIVDMKDTSSNLLLKKYYIVNKEMGNIYLSYMYRDGLGIEKNLKKGFQIYSKMADEGSHIALNCTAYCYQNGFGVEKHEKKALDLYLKSAEKGNTVAQSNAGWCYENGIGIASDKTKAFQCYIKSARTGSIDSMFDVGFCYENGIGVGKDEKEAFKWYLNAAEKENNMSQCYIGNCYRNGYGINMDRMKAVEWYRKAAENDSTDGQYMLGLCFYEGFGTKMDIINAIYWLNKAKENGFTEASELLEEIISDIR</sequence>
<dbReference type="SMART" id="SM00671">
    <property type="entry name" value="SEL1"/>
    <property type="match status" value="7"/>
</dbReference>
<evidence type="ECO:0000259" key="1">
    <source>
        <dbReference type="PROSITE" id="PS50011"/>
    </source>
</evidence>
<comment type="caution">
    <text evidence="2">The sequence shown here is derived from an EMBL/GenBank/DDBJ whole genome shotgun (WGS) entry which is preliminary data.</text>
</comment>